<accession>A0ABV9LFD9</accession>
<dbReference type="EMBL" id="JBHSGR010000002">
    <property type="protein sequence ID" value="MFC4692383.1"/>
    <property type="molecule type" value="Genomic_DNA"/>
</dbReference>
<dbReference type="Pfam" id="PF14016">
    <property type="entry name" value="DUF4232"/>
    <property type="match status" value="1"/>
</dbReference>
<dbReference type="InterPro" id="IPR025326">
    <property type="entry name" value="DUF4232"/>
</dbReference>
<evidence type="ECO:0000259" key="2">
    <source>
        <dbReference type="Pfam" id="PF14016"/>
    </source>
</evidence>
<sequence length="217" mass="21267">MPRGADTPRGAGTPRARWLVPLLVALAVVAVTAGVLAARVPGGAEAAGTGVPGGPTPAAEPTGPTPAPGAPEVPQPVTPTCSPLGLLVTAGPVDAGLGHRGVVVTVTNCGDAPRDVTGYAGVEVLDGTGRPMPFTVAHESSYTVIDPGPAPLVLQPGQSAVTGVSWSATVTDGGLTEGQALRVVPVPGDPGQVLPVWVDAGTTGEIAVAAWATELAR</sequence>
<dbReference type="RefSeq" id="WP_387986230.1">
    <property type="nucleotide sequence ID" value="NZ_JBHSGR010000002.1"/>
</dbReference>
<organism evidence="3 4">
    <name type="scientific">Geodermatophilus arenarius</name>
    <dbReference type="NCBI Taxonomy" id="1137990"/>
    <lineage>
        <taxon>Bacteria</taxon>
        <taxon>Bacillati</taxon>
        <taxon>Actinomycetota</taxon>
        <taxon>Actinomycetes</taxon>
        <taxon>Geodermatophilales</taxon>
        <taxon>Geodermatophilaceae</taxon>
        <taxon>Geodermatophilus</taxon>
    </lineage>
</organism>
<protein>
    <submittedName>
        <fullName evidence="3">DUF4232 domain-containing protein</fullName>
    </submittedName>
</protein>
<comment type="caution">
    <text evidence="3">The sequence shown here is derived from an EMBL/GenBank/DDBJ whole genome shotgun (WGS) entry which is preliminary data.</text>
</comment>
<feature type="domain" description="DUF4232" evidence="2">
    <location>
        <begin position="81"/>
        <end position="211"/>
    </location>
</feature>
<name>A0ABV9LFD9_9ACTN</name>
<dbReference type="Proteomes" id="UP001596025">
    <property type="component" value="Unassembled WGS sequence"/>
</dbReference>
<evidence type="ECO:0000313" key="4">
    <source>
        <dbReference type="Proteomes" id="UP001596025"/>
    </source>
</evidence>
<evidence type="ECO:0000256" key="1">
    <source>
        <dbReference type="SAM" id="MobiDB-lite"/>
    </source>
</evidence>
<reference evidence="4" key="1">
    <citation type="journal article" date="2019" name="Int. J. Syst. Evol. Microbiol.">
        <title>The Global Catalogue of Microorganisms (GCM) 10K type strain sequencing project: providing services to taxonomists for standard genome sequencing and annotation.</title>
        <authorList>
            <consortium name="The Broad Institute Genomics Platform"/>
            <consortium name="The Broad Institute Genome Sequencing Center for Infectious Disease"/>
            <person name="Wu L."/>
            <person name="Ma J."/>
        </authorList>
    </citation>
    <scope>NUCLEOTIDE SEQUENCE [LARGE SCALE GENOMIC DNA]</scope>
    <source>
        <strain evidence="4">CCUG 62763</strain>
    </source>
</reference>
<keyword evidence="4" id="KW-1185">Reference proteome</keyword>
<feature type="compositionally biased region" description="Pro residues" evidence="1">
    <location>
        <begin position="63"/>
        <end position="77"/>
    </location>
</feature>
<evidence type="ECO:0000313" key="3">
    <source>
        <dbReference type="EMBL" id="MFC4692383.1"/>
    </source>
</evidence>
<feature type="region of interest" description="Disordered" evidence="1">
    <location>
        <begin position="46"/>
        <end position="78"/>
    </location>
</feature>
<proteinExistence type="predicted"/>
<gene>
    <name evidence="3" type="ORF">ACFO3M_03180</name>
</gene>